<keyword evidence="3" id="KW-1185">Reference proteome</keyword>
<dbReference type="EMBL" id="FNBJ01000004">
    <property type="protein sequence ID" value="SDE94611.1"/>
    <property type="molecule type" value="Genomic_DNA"/>
</dbReference>
<dbReference type="Proteomes" id="UP000199519">
    <property type="component" value="Unassembled WGS sequence"/>
</dbReference>
<evidence type="ECO:0000313" key="2">
    <source>
        <dbReference type="EMBL" id="SDE94611.1"/>
    </source>
</evidence>
<reference evidence="2 3" key="1">
    <citation type="submission" date="2016-10" db="EMBL/GenBank/DDBJ databases">
        <authorList>
            <person name="Varghese N."/>
            <person name="Submissions S."/>
        </authorList>
    </citation>
    <scope>NUCLEOTIDE SEQUENCE [LARGE SCALE GENOMIC DNA]</scope>
    <source>
        <strain evidence="2 3">WG2</strain>
    </source>
</reference>
<protein>
    <submittedName>
        <fullName evidence="2">Uncharacterized protein</fullName>
    </submittedName>
</protein>
<keyword evidence="1" id="KW-0812">Transmembrane</keyword>
<evidence type="ECO:0000256" key="1">
    <source>
        <dbReference type="SAM" id="Phobius"/>
    </source>
</evidence>
<feature type="non-terminal residue" evidence="2">
    <location>
        <position position="83"/>
    </location>
</feature>
<keyword evidence="1" id="KW-1133">Transmembrane helix</keyword>
<feature type="transmembrane region" description="Helical" evidence="1">
    <location>
        <begin position="6"/>
        <end position="25"/>
    </location>
</feature>
<organism evidence="2 3">
    <name type="scientific">Halanaerobium congolense</name>
    <dbReference type="NCBI Taxonomy" id="54121"/>
    <lineage>
        <taxon>Bacteria</taxon>
        <taxon>Bacillati</taxon>
        <taxon>Bacillota</taxon>
        <taxon>Clostridia</taxon>
        <taxon>Halanaerobiales</taxon>
        <taxon>Halanaerobiaceae</taxon>
        <taxon>Halanaerobium</taxon>
    </lineage>
</organism>
<name>A0ABY0N4S8_9FIRM</name>
<accession>A0ABY0N4S8</accession>
<keyword evidence="1" id="KW-0472">Membrane</keyword>
<evidence type="ECO:0000313" key="3">
    <source>
        <dbReference type="Proteomes" id="UP000199519"/>
    </source>
</evidence>
<gene>
    <name evidence="2" type="ORF">SAMN04488598_1041</name>
</gene>
<proteinExistence type="predicted"/>
<comment type="caution">
    <text evidence="2">The sequence shown here is derived from an EMBL/GenBank/DDBJ whole genome shotgun (WGS) entry which is preliminary data.</text>
</comment>
<sequence length="83" mass="9902">MFSRNLPNFLLKPLMNFVLLVYLFFSRLFHVDFEPKEKLDDSYTKFNSFDDPLPDIEPNYPDYKELLAEAKENGEPIKAVNRR</sequence>